<comment type="caution">
    <text evidence="1">The sequence shown here is derived from an EMBL/GenBank/DDBJ whole genome shotgun (WGS) entry which is preliminary data.</text>
</comment>
<gene>
    <name evidence="1" type="ORF">RRG08_001651</name>
</gene>
<reference evidence="1" key="1">
    <citation type="journal article" date="2023" name="G3 (Bethesda)">
        <title>A reference genome for the long-term kleptoplast-retaining sea slug Elysia crispata morphotype clarki.</title>
        <authorList>
            <person name="Eastman K.E."/>
            <person name="Pendleton A.L."/>
            <person name="Shaikh M.A."/>
            <person name="Suttiyut T."/>
            <person name="Ogas R."/>
            <person name="Tomko P."/>
            <person name="Gavelis G."/>
            <person name="Widhalm J.R."/>
            <person name="Wisecaver J.H."/>
        </authorList>
    </citation>
    <scope>NUCLEOTIDE SEQUENCE</scope>
    <source>
        <strain evidence="1">ECLA1</strain>
    </source>
</reference>
<sequence length="95" mass="10591">MHVQHSALQLVVGGVGGGRLPNKHNILASGTFIDSMVAHRYIVWDGHGGEPVLSLACRQKHPTWDSLEMNDAHWTRVPGFGNKMWRQDNESRVHG</sequence>
<dbReference type="AlphaFoldDB" id="A0AAE1ALB6"/>
<dbReference type="Proteomes" id="UP001283361">
    <property type="component" value="Unassembled WGS sequence"/>
</dbReference>
<evidence type="ECO:0000313" key="1">
    <source>
        <dbReference type="EMBL" id="KAK3789261.1"/>
    </source>
</evidence>
<accession>A0AAE1ALB6</accession>
<organism evidence="1 2">
    <name type="scientific">Elysia crispata</name>
    <name type="common">lettuce slug</name>
    <dbReference type="NCBI Taxonomy" id="231223"/>
    <lineage>
        <taxon>Eukaryota</taxon>
        <taxon>Metazoa</taxon>
        <taxon>Spiralia</taxon>
        <taxon>Lophotrochozoa</taxon>
        <taxon>Mollusca</taxon>
        <taxon>Gastropoda</taxon>
        <taxon>Heterobranchia</taxon>
        <taxon>Euthyneura</taxon>
        <taxon>Panpulmonata</taxon>
        <taxon>Sacoglossa</taxon>
        <taxon>Placobranchoidea</taxon>
        <taxon>Plakobranchidae</taxon>
        <taxon>Elysia</taxon>
    </lineage>
</organism>
<protein>
    <submittedName>
        <fullName evidence="1">Uncharacterized protein</fullName>
    </submittedName>
</protein>
<keyword evidence="2" id="KW-1185">Reference proteome</keyword>
<proteinExistence type="predicted"/>
<dbReference type="EMBL" id="JAWDGP010001678">
    <property type="protein sequence ID" value="KAK3789261.1"/>
    <property type="molecule type" value="Genomic_DNA"/>
</dbReference>
<evidence type="ECO:0000313" key="2">
    <source>
        <dbReference type="Proteomes" id="UP001283361"/>
    </source>
</evidence>
<name>A0AAE1ALB6_9GAST</name>